<keyword evidence="2" id="KW-1185">Reference proteome</keyword>
<evidence type="ECO:0000313" key="1">
    <source>
        <dbReference type="EMBL" id="MCI55004.1"/>
    </source>
</evidence>
<feature type="non-terminal residue" evidence="1">
    <location>
        <position position="1"/>
    </location>
</feature>
<reference evidence="1 2" key="1">
    <citation type="journal article" date="2018" name="Front. Plant Sci.">
        <title>Red Clover (Trifolium pratense) and Zigzag Clover (T. medium) - A Picture of Genomic Similarities and Differences.</title>
        <authorList>
            <person name="Dluhosova J."/>
            <person name="Istvanek J."/>
            <person name="Nedelnik J."/>
            <person name="Repkova J."/>
        </authorList>
    </citation>
    <scope>NUCLEOTIDE SEQUENCE [LARGE SCALE GENOMIC DNA]</scope>
    <source>
        <strain evidence="2">cv. 10/8</strain>
        <tissue evidence="1">Leaf</tissue>
    </source>
</reference>
<comment type="caution">
    <text evidence="1">The sequence shown here is derived from an EMBL/GenBank/DDBJ whole genome shotgun (WGS) entry which is preliminary data.</text>
</comment>
<organism evidence="1 2">
    <name type="scientific">Trifolium medium</name>
    <dbReference type="NCBI Taxonomy" id="97028"/>
    <lineage>
        <taxon>Eukaryota</taxon>
        <taxon>Viridiplantae</taxon>
        <taxon>Streptophyta</taxon>
        <taxon>Embryophyta</taxon>
        <taxon>Tracheophyta</taxon>
        <taxon>Spermatophyta</taxon>
        <taxon>Magnoliopsida</taxon>
        <taxon>eudicotyledons</taxon>
        <taxon>Gunneridae</taxon>
        <taxon>Pentapetalae</taxon>
        <taxon>rosids</taxon>
        <taxon>fabids</taxon>
        <taxon>Fabales</taxon>
        <taxon>Fabaceae</taxon>
        <taxon>Papilionoideae</taxon>
        <taxon>50 kb inversion clade</taxon>
        <taxon>NPAAA clade</taxon>
        <taxon>Hologalegina</taxon>
        <taxon>IRL clade</taxon>
        <taxon>Trifolieae</taxon>
        <taxon>Trifolium</taxon>
    </lineage>
</organism>
<accession>A0A392T3C9</accession>
<name>A0A392T3C9_9FABA</name>
<evidence type="ECO:0000313" key="2">
    <source>
        <dbReference type="Proteomes" id="UP000265520"/>
    </source>
</evidence>
<proteinExistence type="predicted"/>
<sequence>CRAPPLGAPEIEEPTVEPVVAWKACTGCWIGRGGSVGQLGIIWSRCLQ</sequence>
<dbReference type="Proteomes" id="UP000265520">
    <property type="component" value="Unassembled WGS sequence"/>
</dbReference>
<protein>
    <submittedName>
        <fullName evidence="1">Uncharacterized protein</fullName>
    </submittedName>
</protein>
<dbReference type="EMBL" id="LXQA010489006">
    <property type="protein sequence ID" value="MCI55004.1"/>
    <property type="molecule type" value="Genomic_DNA"/>
</dbReference>
<dbReference type="AlphaFoldDB" id="A0A392T3C9"/>